<proteinExistence type="predicted"/>
<accession>A0A0G0XPJ0</accession>
<evidence type="ECO:0000313" key="1">
    <source>
        <dbReference type="EMBL" id="KKS26740.1"/>
    </source>
</evidence>
<sequence>MPRVIIVSGDERMFLDDSKFCESFCRNELLISSVQCFCPGGIPEGTFFKMLDNAFSKGDIGQPLLLIYNGHGEKGFWAYGGGRQFLHKSLAELVKKHKAPVLIINNSCFSFSLANVFAKERVPSDRVGIIAVCGADNISFSGILCQDIFKSWQAGAPYRMMNFDQWLLSEIDGDIEKLDSLSGALLFSFKYWRAKFIFTFSKLLNRNDSDMFKSKRWGAELDHYFYKTERFLKS</sequence>
<dbReference type="Proteomes" id="UP000033859">
    <property type="component" value="Unassembled WGS sequence"/>
</dbReference>
<dbReference type="EMBL" id="LCCE01000018">
    <property type="protein sequence ID" value="KKS26740.1"/>
    <property type="molecule type" value="Genomic_DNA"/>
</dbReference>
<organism evidence="1 2">
    <name type="scientific">Candidatus Yanofskybacteria bacterium GW2011_GWC2_41_9</name>
    <dbReference type="NCBI Taxonomy" id="1619029"/>
    <lineage>
        <taxon>Bacteria</taxon>
        <taxon>Candidatus Yanofskyibacteriota</taxon>
    </lineage>
</organism>
<name>A0A0G0XPJ0_9BACT</name>
<reference evidence="1 2" key="1">
    <citation type="journal article" date="2015" name="Nature">
        <title>rRNA introns, odd ribosomes, and small enigmatic genomes across a large radiation of phyla.</title>
        <authorList>
            <person name="Brown C.T."/>
            <person name="Hug L.A."/>
            <person name="Thomas B.C."/>
            <person name="Sharon I."/>
            <person name="Castelle C.J."/>
            <person name="Singh A."/>
            <person name="Wilkins M.J."/>
            <person name="Williams K.H."/>
            <person name="Banfield J.F."/>
        </authorList>
    </citation>
    <scope>NUCLEOTIDE SEQUENCE [LARGE SCALE GENOMIC DNA]</scope>
</reference>
<dbReference type="AlphaFoldDB" id="A0A0G0XPJ0"/>
<gene>
    <name evidence="1" type="ORF">UU84_C0018G0004</name>
</gene>
<evidence type="ECO:0000313" key="2">
    <source>
        <dbReference type="Proteomes" id="UP000033859"/>
    </source>
</evidence>
<comment type="caution">
    <text evidence="1">The sequence shown here is derived from an EMBL/GenBank/DDBJ whole genome shotgun (WGS) entry which is preliminary data.</text>
</comment>
<protein>
    <submittedName>
        <fullName evidence="1">Uncharacterized protein</fullName>
    </submittedName>
</protein>